<reference evidence="2" key="1">
    <citation type="submission" date="2022-01" db="EMBL/GenBank/DDBJ databases">
        <authorList>
            <person name="King R."/>
        </authorList>
    </citation>
    <scope>NUCLEOTIDE SEQUENCE</scope>
</reference>
<name>A0A9N9XPI5_PHYSR</name>
<proteinExistence type="predicted"/>
<organism evidence="2 3">
    <name type="scientific">Phyllotreta striolata</name>
    <name type="common">Striped flea beetle</name>
    <name type="synonym">Crioceris striolata</name>
    <dbReference type="NCBI Taxonomy" id="444603"/>
    <lineage>
        <taxon>Eukaryota</taxon>
        <taxon>Metazoa</taxon>
        <taxon>Ecdysozoa</taxon>
        <taxon>Arthropoda</taxon>
        <taxon>Hexapoda</taxon>
        <taxon>Insecta</taxon>
        <taxon>Pterygota</taxon>
        <taxon>Neoptera</taxon>
        <taxon>Endopterygota</taxon>
        <taxon>Coleoptera</taxon>
        <taxon>Polyphaga</taxon>
        <taxon>Cucujiformia</taxon>
        <taxon>Chrysomeloidea</taxon>
        <taxon>Chrysomelidae</taxon>
        <taxon>Galerucinae</taxon>
        <taxon>Alticini</taxon>
        <taxon>Phyllotreta</taxon>
    </lineage>
</organism>
<dbReference type="EMBL" id="OU900096">
    <property type="protein sequence ID" value="CAG9859924.1"/>
    <property type="molecule type" value="Genomic_DNA"/>
</dbReference>
<gene>
    <name evidence="2" type="ORF">PHYEVI_LOCUS6285</name>
</gene>
<keyword evidence="3" id="KW-1185">Reference proteome</keyword>
<dbReference type="OrthoDB" id="6423726at2759"/>
<feature type="region of interest" description="Disordered" evidence="1">
    <location>
        <begin position="166"/>
        <end position="189"/>
    </location>
</feature>
<evidence type="ECO:0000256" key="1">
    <source>
        <dbReference type="SAM" id="MobiDB-lite"/>
    </source>
</evidence>
<dbReference type="Proteomes" id="UP001153712">
    <property type="component" value="Chromosome 3"/>
</dbReference>
<sequence length="238" mass="26473">MGVDVSAIASGRWGTVLADVRAVREAFRGLRMMLGTLNGSWKIVLHQMKKEASLFGCLESEKTKRDRSFDWSMVCGWHHHWDMAGFLNPSNSLPLRKSSSSKDIQLQCLDVRALLHRNSLSTVGSSSLDLEWDNETLPESVMVARDPSWSSWTTLHEDLSGLPGRKSGIRCRSNADSDRSGVSSSSADSLEWDDVQQSLENVDAVTTELDSETRTLLVEIERLTNRTLEETGRGLMGC</sequence>
<evidence type="ECO:0000313" key="2">
    <source>
        <dbReference type="EMBL" id="CAG9859924.1"/>
    </source>
</evidence>
<accession>A0A9N9XPI5</accession>
<dbReference type="AlphaFoldDB" id="A0A9N9XPI5"/>
<feature type="compositionally biased region" description="Low complexity" evidence="1">
    <location>
        <begin position="180"/>
        <end position="189"/>
    </location>
</feature>
<evidence type="ECO:0000313" key="3">
    <source>
        <dbReference type="Proteomes" id="UP001153712"/>
    </source>
</evidence>
<protein>
    <submittedName>
        <fullName evidence="2">Uncharacterized protein</fullName>
    </submittedName>
</protein>